<name>A0A8J8T3R8_HALGN</name>
<feature type="transmembrane region" description="Helical" evidence="1">
    <location>
        <begin position="30"/>
        <end position="50"/>
    </location>
</feature>
<sequence length="528" mass="61056">MLLRIFAIFFFLQQLYKHQRLQNAQKDKQTSLTLILIAMSITGSTIGISIETGCSMARVFTTIESGTFCDDYVFWGHRLFYILFSMGIAFATQNLALFLNILSWHSIFKTVEQANRLQADHSTLRQFNKSTIKEQIKTTAFKSSQTVSKRMSTTINSDNKDTIIPAETAFADQLLSHPQQQQTALNPQQEQDQYMQFPVAQREEKSTNQHETNKQYQHNLIGTIIEAQSQQKQYTQRWIQIAATYFIVQAFAFVCWTMIAEDTKVFCIFTIIIFQNTILGGVFIIQYIEVYKRVKQYHLTMIKTQEKQMNTIQAEILNRASKEILKFFVYVSMVLIAQFIFKVCELINEVFKEEKWPGYVFYFSGTFLTISCIIMYYGMSQSIGLAYQASKRAQIIKAKELSEIIEEESPAFYATHELTESGSELNPRLSLFLKGQQGQWEFGTEDLYTVLMSRMKKTSVVKQQSPEKSQDDQNYIALSTQNDSEFVVHQSREETMKLQKIGTGDSSKSSLTSKAFDFNTRQIFKPYQ</sequence>
<feature type="transmembrane region" description="Helical" evidence="1">
    <location>
        <begin position="265"/>
        <end position="288"/>
    </location>
</feature>
<keyword evidence="1" id="KW-0472">Membrane</keyword>
<dbReference type="Proteomes" id="UP000785679">
    <property type="component" value="Unassembled WGS sequence"/>
</dbReference>
<keyword evidence="1" id="KW-0812">Transmembrane</keyword>
<accession>A0A8J8T3R8</accession>
<gene>
    <name evidence="2" type="ORF">FGO68_gene807</name>
</gene>
<proteinExistence type="predicted"/>
<comment type="caution">
    <text evidence="2">The sequence shown here is derived from an EMBL/GenBank/DDBJ whole genome shotgun (WGS) entry which is preliminary data.</text>
</comment>
<organism evidence="2 3">
    <name type="scientific">Halteria grandinella</name>
    <dbReference type="NCBI Taxonomy" id="5974"/>
    <lineage>
        <taxon>Eukaryota</taxon>
        <taxon>Sar</taxon>
        <taxon>Alveolata</taxon>
        <taxon>Ciliophora</taxon>
        <taxon>Intramacronucleata</taxon>
        <taxon>Spirotrichea</taxon>
        <taxon>Stichotrichia</taxon>
        <taxon>Sporadotrichida</taxon>
        <taxon>Halteriidae</taxon>
        <taxon>Halteria</taxon>
    </lineage>
</organism>
<dbReference type="EMBL" id="RRYP01007104">
    <property type="protein sequence ID" value="TNV80735.1"/>
    <property type="molecule type" value="Genomic_DNA"/>
</dbReference>
<feature type="transmembrane region" description="Helical" evidence="1">
    <location>
        <begin position="360"/>
        <end position="379"/>
    </location>
</feature>
<keyword evidence="1" id="KW-1133">Transmembrane helix</keyword>
<feature type="transmembrane region" description="Helical" evidence="1">
    <location>
        <begin position="238"/>
        <end position="259"/>
    </location>
</feature>
<feature type="transmembrane region" description="Helical" evidence="1">
    <location>
        <begin position="327"/>
        <end position="348"/>
    </location>
</feature>
<evidence type="ECO:0000313" key="2">
    <source>
        <dbReference type="EMBL" id="TNV80735.1"/>
    </source>
</evidence>
<protein>
    <submittedName>
        <fullName evidence="2">Uncharacterized protein</fullName>
    </submittedName>
</protein>
<evidence type="ECO:0000313" key="3">
    <source>
        <dbReference type="Proteomes" id="UP000785679"/>
    </source>
</evidence>
<reference evidence="2" key="1">
    <citation type="submission" date="2019-06" db="EMBL/GenBank/DDBJ databases">
        <authorList>
            <person name="Zheng W."/>
        </authorList>
    </citation>
    <scope>NUCLEOTIDE SEQUENCE</scope>
    <source>
        <strain evidence="2">QDHG01</strain>
    </source>
</reference>
<keyword evidence="3" id="KW-1185">Reference proteome</keyword>
<evidence type="ECO:0000256" key="1">
    <source>
        <dbReference type="SAM" id="Phobius"/>
    </source>
</evidence>
<dbReference type="AlphaFoldDB" id="A0A8J8T3R8"/>
<feature type="transmembrane region" description="Helical" evidence="1">
    <location>
        <begin position="80"/>
        <end position="102"/>
    </location>
</feature>